<evidence type="ECO:0000256" key="1">
    <source>
        <dbReference type="SAM" id="Phobius"/>
    </source>
</evidence>
<protein>
    <submittedName>
        <fullName evidence="2">Uncharacterized protein</fullName>
    </submittedName>
</protein>
<proteinExistence type="predicted"/>
<gene>
    <name evidence="2" type="ORF">RQX22_17350</name>
</gene>
<organism evidence="2 3">
    <name type="scientific">Sphingosinicella rhizophila</name>
    <dbReference type="NCBI Taxonomy" id="3050082"/>
    <lineage>
        <taxon>Bacteria</taxon>
        <taxon>Pseudomonadati</taxon>
        <taxon>Pseudomonadota</taxon>
        <taxon>Alphaproteobacteria</taxon>
        <taxon>Sphingomonadales</taxon>
        <taxon>Sphingosinicellaceae</taxon>
        <taxon>Sphingosinicella</taxon>
    </lineage>
</organism>
<accession>A0ABU3QBF3</accession>
<evidence type="ECO:0000313" key="3">
    <source>
        <dbReference type="Proteomes" id="UP001259572"/>
    </source>
</evidence>
<keyword evidence="3" id="KW-1185">Reference proteome</keyword>
<dbReference type="Proteomes" id="UP001259572">
    <property type="component" value="Unassembled WGS sequence"/>
</dbReference>
<reference evidence="2 3" key="1">
    <citation type="submission" date="2023-05" db="EMBL/GenBank/DDBJ databases">
        <authorList>
            <person name="Guo Y."/>
        </authorList>
    </citation>
    <scope>NUCLEOTIDE SEQUENCE [LARGE SCALE GENOMIC DNA]</scope>
    <source>
        <strain evidence="2 3">GR2756</strain>
    </source>
</reference>
<sequence>MFGTETYRRGLERNKFQETHHMNRTIGISVGGLILLLIIVAIIF</sequence>
<dbReference type="EMBL" id="JAVUPU010000011">
    <property type="protein sequence ID" value="MDT9600731.1"/>
    <property type="molecule type" value="Genomic_DNA"/>
</dbReference>
<evidence type="ECO:0000313" key="2">
    <source>
        <dbReference type="EMBL" id="MDT9600731.1"/>
    </source>
</evidence>
<feature type="transmembrane region" description="Helical" evidence="1">
    <location>
        <begin position="21"/>
        <end position="43"/>
    </location>
</feature>
<name>A0ABU3QBF3_9SPHN</name>
<comment type="caution">
    <text evidence="2">The sequence shown here is derived from an EMBL/GenBank/DDBJ whole genome shotgun (WGS) entry which is preliminary data.</text>
</comment>
<keyword evidence="1" id="KW-0472">Membrane</keyword>
<dbReference type="RefSeq" id="WP_315728165.1">
    <property type="nucleotide sequence ID" value="NZ_JAVUPU010000011.1"/>
</dbReference>
<keyword evidence="1" id="KW-1133">Transmembrane helix</keyword>
<keyword evidence="1" id="KW-0812">Transmembrane</keyword>